<dbReference type="Proteomes" id="UP000254939">
    <property type="component" value="Unassembled WGS sequence"/>
</dbReference>
<feature type="signal peptide" evidence="4">
    <location>
        <begin position="1"/>
        <end position="25"/>
    </location>
</feature>
<gene>
    <name evidence="6" type="ORF">B5K06_16345</name>
</gene>
<evidence type="ECO:0000256" key="1">
    <source>
        <dbReference type="ARBA" id="ARBA00010333"/>
    </source>
</evidence>
<dbReference type="Pfam" id="PF00497">
    <property type="entry name" value="SBP_bac_3"/>
    <property type="match status" value="1"/>
</dbReference>
<dbReference type="AlphaFoldDB" id="A0A370KNV7"/>
<sequence length="340" mass="36597">MKGLTLAGCLSAALGFLATAAIANADTLDTVKQRGKLICGVSLATPGFAAPNDQGRMEGFDADICRAIAAAALGDGDKVEYVPTNINTRFQALQSGEIDVLSRQTTQTYSREASLGLDFAPVVFYDGQGLMVAKSLGVTSAAELKDAAICTLPGTTTAQNLTDFFGKLGSKFELVVFESPDENRAAFFSGRCDAISSDRSDLASIRAVSNKPDDYVVLPETISKEPLAPAVRQNDSNWRDIVSWSVWMLMAAEEKGITKANVDEKLKSDDQEIQRMLGVTDNLGEMLKLDDKWAYNIIKSVGNYGEVFDRALGEKTRLAMTRGPNAPWNAGGLLYAPPFR</sequence>
<evidence type="ECO:0000256" key="2">
    <source>
        <dbReference type="ARBA" id="ARBA00022448"/>
    </source>
</evidence>
<evidence type="ECO:0000256" key="3">
    <source>
        <dbReference type="ARBA" id="ARBA00022729"/>
    </source>
</evidence>
<dbReference type="EMBL" id="NAAC01000016">
    <property type="protein sequence ID" value="RDJ10595.1"/>
    <property type="molecule type" value="Genomic_DNA"/>
</dbReference>
<dbReference type="InterPro" id="IPR051455">
    <property type="entry name" value="Bact_solute-bind_prot3"/>
</dbReference>
<dbReference type="OrthoDB" id="9777941at2"/>
<evidence type="ECO:0000259" key="5">
    <source>
        <dbReference type="SMART" id="SM00062"/>
    </source>
</evidence>
<dbReference type="RefSeq" id="WP_114713740.1">
    <property type="nucleotide sequence ID" value="NZ_KZ857259.1"/>
</dbReference>
<name>A0A370KNV7_9HYPH</name>
<dbReference type="Gene3D" id="3.40.190.10">
    <property type="entry name" value="Periplasmic binding protein-like II"/>
    <property type="match status" value="2"/>
</dbReference>
<protein>
    <submittedName>
        <fullName evidence="6">Amino acid ABC transporter substrate-binding protein</fullName>
    </submittedName>
</protein>
<dbReference type="SUPFAM" id="SSF53850">
    <property type="entry name" value="Periplasmic binding protein-like II"/>
    <property type="match status" value="1"/>
</dbReference>
<feature type="domain" description="Solute-binding protein family 3/N-terminal" evidence="5">
    <location>
        <begin position="36"/>
        <end position="265"/>
    </location>
</feature>
<dbReference type="SMART" id="SM00062">
    <property type="entry name" value="PBPb"/>
    <property type="match status" value="1"/>
</dbReference>
<evidence type="ECO:0000256" key="4">
    <source>
        <dbReference type="SAM" id="SignalP"/>
    </source>
</evidence>
<dbReference type="CDD" id="cd13692">
    <property type="entry name" value="PBP2_BztA"/>
    <property type="match status" value="1"/>
</dbReference>
<dbReference type="GO" id="GO:0006865">
    <property type="term" value="P:amino acid transport"/>
    <property type="evidence" value="ECO:0007669"/>
    <property type="project" value="TreeGrafter"/>
</dbReference>
<dbReference type="InterPro" id="IPR001638">
    <property type="entry name" value="Solute-binding_3/MltF_N"/>
</dbReference>
<evidence type="ECO:0000313" key="7">
    <source>
        <dbReference type="Proteomes" id="UP000254939"/>
    </source>
</evidence>
<proteinExistence type="inferred from homology"/>
<keyword evidence="2" id="KW-0813">Transport</keyword>
<comment type="similarity">
    <text evidence="1">Belongs to the bacterial solute-binding protein 3 family.</text>
</comment>
<keyword evidence="3 4" id="KW-0732">Signal</keyword>
<comment type="caution">
    <text evidence="6">The sequence shown here is derived from an EMBL/GenBank/DDBJ whole genome shotgun (WGS) entry which is preliminary data.</text>
</comment>
<organism evidence="6 7">
    <name type="scientific">Rhizobium grahamii</name>
    <dbReference type="NCBI Taxonomy" id="1120045"/>
    <lineage>
        <taxon>Bacteria</taxon>
        <taxon>Pseudomonadati</taxon>
        <taxon>Pseudomonadota</taxon>
        <taxon>Alphaproteobacteria</taxon>
        <taxon>Hyphomicrobiales</taxon>
        <taxon>Rhizobiaceae</taxon>
        <taxon>Rhizobium/Agrobacterium group</taxon>
        <taxon>Rhizobium</taxon>
    </lineage>
</organism>
<reference evidence="6 7" key="1">
    <citation type="submission" date="2017-03" db="EMBL/GenBank/DDBJ databases">
        <title>Genome analysis of Rhizobial strains effectives or ineffectives for nitrogen fixation isolated from bean seeds.</title>
        <authorList>
            <person name="Peralta H."/>
            <person name="Aguilar-Vera A."/>
            <person name="Mora Y."/>
            <person name="Vargas-Lagunas C."/>
            <person name="Girard L."/>
            <person name="Mora J."/>
        </authorList>
    </citation>
    <scope>NUCLEOTIDE SEQUENCE [LARGE SCALE GENOMIC DNA]</scope>
    <source>
        <strain evidence="6 7">CCGM3</strain>
    </source>
</reference>
<dbReference type="PANTHER" id="PTHR30085:SF7">
    <property type="entry name" value="AMINO-ACID ABC TRANSPORTER-BINDING PROTEIN YHDW-RELATED"/>
    <property type="match status" value="1"/>
</dbReference>
<feature type="chain" id="PRO_5016951879" evidence="4">
    <location>
        <begin position="26"/>
        <end position="340"/>
    </location>
</feature>
<dbReference type="PANTHER" id="PTHR30085">
    <property type="entry name" value="AMINO ACID ABC TRANSPORTER PERMEASE"/>
    <property type="match status" value="1"/>
</dbReference>
<accession>A0A370KNV7</accession>
<evidence type="ECO:0000313" key="6">
    <source>
        <dbReference type="EMBL" id="RDJ10595.1"/>
    </source>
</evidence>